<name>A0A3T0E9Y4_9PROT</name>
<evidence type="ECO:0000259" key="1">
    <source>
        <dbReference type="Pfam" id="PF21839"/>
    </source>
</evidence>
<dbReference type="AlphaFoldDB" id="A0A3T0E9Y4"/>
<dbReference type="RefSeq" id="WP_179951431.1">
    <property type="nucleotide sequence ID" value="NZ_BMFB01000003.1"/>
</dbReference>
<protein>
    <recommendedName>
        <fullName evidence="1">DUF6898 domain-containing protein</fullName>
    </recommendedName>
</protein>
<dbReference type="EMBL" id="CP018911">
    <property type="protein sequence ID" value="AZU04201.1"/>
    <property type="molecule type" value="Genomic_DNA"/>
</dbReference>
<dbReference type="InterPro" id="IPR054193">
    <property type="entry name" value="DUF6898"/>
</dbReference>
<gene>
    <name evidence="2" type="ORF">X907_1670</name>
</gene>
<sequence length="81" mass="8681">MTGRGGLPGREIIFEYLGLADSVRLAAIDAATGTEVVVFGPARTARHDLERVALRKLARRLGLNTDGTQKTPRPKGRGVIV</sequence>
<reference evidence="2 3" key="1">
    <citation type="submission" date="2016-12" db="EMBL/GenBank/DDBJ databases">
        <title>The genome of dimorphic prosthecate Glycocaulis alkaliphilus 6b-8t, isolated from crude oil dictates its adaptability in petroleum environments.</title>
        <authorList>
            <person name="Wu X.-L."/>
            <person name="Geng S."/>
        </authorList>
    </citation>
    <scope>NUCLEOTIDE SEQUENCE [LARGE SCALE GENOMIC DNA]</scope>
    <source>
        <strain evidence="2 3">6B-8</strain>
    </source>
</reference>
<proteinExistence type="predicted"/>
<accession>A0A3T0E9Y4</accession>
<dbReference type="Pfam" id="PF21839">
    <property type="entry name" value="DUF6898"/>
    <property type="match status" value="1"/>
</dbReference>
<feature type="domain" description="DUF6898" evidence="1">
    <location>
        <begin position="10"/>
        <end position="62"/>
    </location>
</feature>
<organism evidence="2 3">
    <name type="scientific">Glycocaulis alkaliphilus</name>
    <dbReference type="NCBI Taxonomy" id="1434191"/>
    <lineage>
        <taxon>Bacteria</taxon>
        <taxon>Pseudomonadati</taxon>
        <taxon>Pseudomonadota</taxon>
        <taxon>Alphaproteobacteria</taxon>
        <taxon>Maricaulales</taxon>
        <taxon>Maricaulaceae</taxon>
        <taxon>Glycocaulis</taxon>
    </lineage>
</organism>
<evidence type="ECO:0000313" key="3">
    <source>
        <dbReference type="Proteomes" id="UP000286954"/>
    </source>
</evidence>
<dbReference type="Proteomes" id="UP000286954">
    <property type="component" value="Chromosome"/>
</dbReference>
<keyword evidence="3" id="KW-1185">Reference proteome</keyword>
<dbReference type="KEGG" id="gak:X907_1670"/>
<evidence type="ECO:0000313" key="2">
    <source>
        <dbReference type="EMBL" id="AZU04201.1"/>
    </source>
</evidence>